<feature type="chain" id="PRO_5034420537" evidence="2">
    <location>
        <begin position="18"/>
        <end position="184"/>
    </location>
</feature>
<sequence>MSPRLLLALALLGSASAHHLGEVWEWARALGAGNGHWGLGMGMGPRDLAVGTGMGTHAVTGRVGGTRGRTQCRGCWWHVGTRATVPPCPPRRQALCGRCYRGRLASVHTFALNRRLQLCARAHTASGQVWIGAPFWGCPFWGAPFWGCPFWGGEPRFGGAPGGGQPRSGGGAPAHVTVTPRPPR</sequence>
<evidence type="ECO:0000313" key="4">
    <source>
        <dbReference type="Proteomes" id="UP000694420"/>
    </source>
</evidence>
<protein>
    <submittedName>
        <fullName evidence="3">Uncharacterized protein</fullName>
    </submittedName>
</protein>
<proteinExistence type="predicted"/>
<feature type="compositionally biased region" description="Gly residues" evidence="1">
    <location>
        <begin position="157"/>
        <end position="172"/>
    </location>
</feature>
<keyword evidence="2" id="KW-0732">Signal</keyword>
<name>A0A8C7E8X9_NOTPE</name>
<dbReference type="Ensembl" id="ENSNPET00000002621.1">
    <property type="protein sequence ID" value="ENSNPEP00000002571.1"/>
    <property type="gene ID" value="ENSNPEG00000001987.1"/>
</dbReference>
<evidence type="ECO:0000256" key="2">
    <source>
        <dbReference type="SAM" id="SignalP"/>
    </source>
</evidence>
<evidence type="ECO:0000256" key="1">
    <source>
        <dbReference type="SAM" id="MobiDB-lite"/>
    </source>
</evidence>
<accession>A0A8C7E8X9</accession>
<reference evidence="3" key="2">
    <citation type="submission" date="2025-09" db="UniProtKB">
        <authorList>
            <consortium name="Ensembl"/>
        </authorList>
    </citation>
    <scope>IDENTIFICATION</scope>
</reference>
<keyword evidence="4" id="KW-1185">Reference proteome</keyword>
<dbReference type="AlphaFoldDB" id="A0A8C7E8X9"/>
<reference evidence="3" key="1">
    <citation type="submission" date="2025-08" db="UniProtKB">
        <authorList>
            <consortium name="Ensembl"/>
        </authorList>
    </citation>
    <scope>IDENTIFICATION</scope>
</reference>
<evidence type="ECO:0000313" key="3">
    <source>
        <dbReference type="Ensembl" id="ENSNPEP00000002571.1"/>
    </source>
</evidence>
<feature type="region of interest" description="Disordered" evidence="1">
    <location>
        <begin position="157"/>
        <end position="184"/>
    </location>
</feature>
<dbReference type="Proteomes" id="UP000694420">
    <property type="component" value="Unplaced"/>
</dbReference>
<organism evidence="3 4">
    <name type="scientific">Nothoprocta perdicaria</name>
    <name type="common">Chilean tinamou</name>
    <name type="synonym">Crypturus perdicarius</name>
    <dbReference type="NCBI Taxonomy" id="30464"/>
    <lineage>
        <taxon>Eukaryota</taxon>
        <taxon>Metazoa</taxon>
        <taxon>Chordata</taxon>
        <taxon>Craniata</taxon>
        <taxon>Vertebrata</taxon>
        <taxon>Euteleostomi</taxon>
        <taxon>Archelosauria</taxon>
        <taxon>Archosauria</taxon>
        <taxon>Dinosauria</taxon>
        <taxon>Saurischia</taxon>
        <taxon>Theropoda</taxon>
        <taxon>Coelurosauria</taxon>
        <taxon>Aves</taxon>
        <taxon>Palaeognathae</taxon>
        <taxon>Tinamiformes</taxon>
        <taxon>Tinamidae</taxon>
        <taxon>Nothoprocta</taxon>
    </lineage>
</organism>
<feature type="signal peptide" evidence="2">
    <location>
        <begin position="1"/>
        <end position="17"/>
    </location>
</feature>